<protein>
    <recommendedName>
        <fullName evidence="2 5">peptidylprolyl isomerase</fullName>
        <ecNumber evidence="2 5">5.2.1.8</ecNumber>
    </recommendedName>
</protein>
<sequence>MAVASRHRAEWRCPSPKEVRISPARSDDSFLASASHGSAANVPREVLPVSEQQSPVQADTAAHEPASVHSTAPVAAPAHDPSSLDAFPGGPHLCVEVLMDGAAGAPTPTPTDHVEIHYACLVAKTGGCVDASRSKMFSERTPFAIRLGSGQVVPGMEQGILLLKLGALARLHVPSRLAYGAQGAGVIPPHADLVFEVELLRVGAHKVPPKSSYFLRRLLLLPVAAGVAAVESGPHCVRMPEAMIAAAQKEAAAEQEHAARSDPDVDAARAATQLPSSEGQLPAWLCRLRSALPMPTPECATFFTFLRDYRRAIARGGGVVDILPDALPIAKVAYGTAWDSRRPIVLTGVRRDWPAREWGWSFWEKEFGEEQVLCKQRAPMFESDQSANTLMAECTLHEALAYSRTAHLSPAPEAGRAPVLYMNGWDVFQALPQLWDPKIAELPGSINNLTISEFRKLHHRVGIDDEQSLTRRVSQLCKLFVGPQGAITRIHQDNHDAHAWLTNLRGRKLYVLASPDADASLILGADTQDGERTAGARFDPLDPHQRAERPGLQLHAVVLEPGETIIAPSGWWHFAACLEPTITLMCNFWDEANLIGLHDCFYDQAARAMDGARKKAALDFKAGVPGAKSPSPTIAADLKAPLLPFEKPVQYAVVHSPWVYLRIDPSTDAEIVGVVRPGKILHMSHRLDGWLRTATPVHKGYHGWALETGKQLGLGVLLRPVQ</sequence>
<evidence type="ECO:0000256" key="5">
    <source>
        <dbReference type="PROSITE-ProRule" id="PRU00277"/>
    </source>
</evidence>
<dbReference type="PROSITE" id="PS51184">
    <property type="entry name" value="JMJC"/>
    <property type="match status" value="1"/>
</dbReference>
<proteinExistence type="predicted"/>
<keyword evidence="4 5" id="KW-0413">Isomerase</keyword>
<dbReference type="Gene3D" id="2.60.120.650">
    <property type="entry name" value="Cupin"/>
    <property type="match status" value="1"/>
</dbReference>
<dbReference type="EC" id="5.2.1.8" evidence="2 5"/>
<dbReference type="SUPFAM" id="SSF51197">
    <property type="entry name" value="Clavaminate synthase-like"/>
    <property type="match status" value="1"/>
</dbReference>
<comment type="caution">
    <text evidence="9">The sequence shown here is derived from an EMBL/GenBank/DDBJ whole genome shotgun (WGS) entry which is preliminary data.</text>
</comment>
<dbReference type="PANTHER" id="PTHR43811:SF19">
    <property type="entry name" value="39 KDA FK506-BINDING NUCLEAR PROTEIN"/>
    <property type="match status" value="1"/>
</dbReference>
<evidence type="ECO:0000313" key="9">
    <source>
        <dbReference type="EMBL" id="KAL1525075.1"/>
    </source>
</evidence>
<keyword evidence="3 5" id="KW-0697">Rotamase</keyword>
<dbReference type="InterPro" id="IPR046357">
    <property type="entry name" value="PPIase_dom_sf"/>
</dbReference>
<name>A0AB34JTB0_PRYPA</name>
<evidence type="ECO:0000256" key="4">
    <source>
        <dbReference type="ARBA" id="ARBA00023235"/>
    </source>
</evidence>
<organism evidence="9 10">
    <name type="scientific">Prymnesium parvum</name>
    <name type="common">Toxic golden alga</name>
    <dbReference type="NCBI Taxonomy" id="97485"/>
    <lineage>
        <taxon>Eukaryota</taxon>
        <taxon>Haptista</taxon>
        <taxon>Haptophyta</taxon>
        <taxon>Prymnesiophyceae</taxon>
        <taxon>Prymnesiales</taxon>
        <taxon>Prymnesiaceae</taxon>
        <taxon>Prymnesium</taxon>
    </lineage>
</organism>
<dbReference type="InterPro" id="IPR003347">
    <property type="entry name" value="JmjC_dom"/>
</dbReference>
<dbReference type="PANTHER" id="PTHR43811">
    <property type="entry name" value="FKBP-TYPE PEPTIDYL-PROLYL CIS-TRANS ISOMERASE FKPA"/>
    <property type="match status" value="1"/>
</dbReference>
<comment type="catalytic activity">
    <reaction evidence="1 5">
        <text>[protein]-peptidylproline (omega=180) = [protein]-peptidylproline (omega=0)</text>
        <dbReference type="Rhea" id="RHEA:16237"/>
        <dbReference type="Rhea" id="RHEA-COMP:10747"/>
        <dbReference type="Rhea" id="RHEA-COMP:10748"/>
        <dbReference type="ChEBI" id="CHEBI:83833"/>
        <dbReference type="ChEBI" id="CHEBI:83834"/>
        <dbReference type="EC" id="5.2.1.8"/>
    </reaction>
</comment>
<evidence type="ECO:0000259" key="8">
    <source>
        <dbReference type="PROSITE" id="PS51184"/>
    </source>
</evidence>
<dbReference type="Pfam" id="PF13621">
    <property type="entry name" value="Cupin_8"/>
    <property type="match status" value="1"/>
</dbReference>
<dbReference type="AlphaFoldDB" id="A0AB34JTB0"/>
<dbReference type="GO" id="GO:0003755">
    <property type="term" value="F:peptidyl-prolyl cis-trans isomerase activity"/>
    <property type="evidence" value="ECO:0007669"/>
    <property type="project" value="UniProtKB-KW"/>
</dbReference>
<keyword evidence="10" id="KW-1185">Reference proteome</keyword>
<evidence type="ECO:0000256" key="3">
    <source>
        <dbReference type="ARBA" id="ARBA00023110"/>
    </source>
</evidence>
<dbReference type="PROSITE" id="PS50059">
    <property type="entry name" value="FKBP_PPIASE"/>
    <property type="match status" value="1"/>
</dbReference>
<evidence type="ECO:0000313" key="10">
    <source>
        <dbReference type="Proteomes" id="UP001515480"/>
    </source>
</evidence>
<dbReference type="InterPro" id="IPR041667">
    <property type="entry name" value="Cupin_8"/>
</dbReference>
<dbReference type="SMART" id="SM00558">
    <property type="entry name" value="JmjC"/>
    <property type="match status" value="1"/>
</dbReference>
<dbReference type="Gene3D" id="2.30.30.40">
    <property type="entry name" value="SH3 Domains"/>
    <property type="match status" value="1"/>
</dbReference>
<evidence type="ECO:0000256" key="1">
    <source>
        <dbReference type="ARBA" id="ARBA00000971"/>
    </source>
</evidence>
<accession>A0AB34JTB0</accession>
<reference evidence="9 10" key="1">
    <citation type="journal article" date="2024" name="Science">
        <title>Giant polyketide synthase enzymes in the biosynthesis of giant marine polyether toxins.</title>
        <authorList>
            <person name="Fallon T.R."/>
            <person name="Shende V.V."/>
            <person name="Wierzbicki I.H."/>
            <person name="Pendleton A.L."/>
            <person name="Watervoot N.F."/>
            <person name="Auber R.P."/>
            <person name="Gonzalez D.J."/>
            <person name="Wisecaver J.H."/>
            <person name="Moore B.S."/>
        </authorList>
    </citation>
    <scope>NUCLEOTIDE SEQUENCE [LARGE SCALE GENOMIC DNA]</scope>
    <source>
        <strain evidence="9 10">12B1</strain>
    </source>
</reference>
<dbReference type="InterPro" id="IPR001179">
    <property type="entry name" value="PPIase_FKBP_dom"/>
</dbReference>
<dbReference type="Proteomes" id="UP001515480">
    <property type="component" value="Unassembled WGS sequence"/>
</dbReference>
<gene>
    <name evidence="9" type="ORF">AB1Y20_019948</name>
</gene>
<dbReference type="SUPFAM" id="SSF54534">
    <property type="entry name" value="FKBP-like"/>
    <property type="match status" value="1"/>
</dbReference>
<feature type="domain" description="PPIase FKBP-type" evidence="7">
    <location>
        <begin position="111"/>
        <end position="203"/>
    </location>
</feature>
<feature type="domain" description="JmjC" evidence="8">
    <location>
        <begin position="446"/>
        <end position="605"/>
    </location>
</feature>
<evidence type="ECO:0000259" key="7">
    <source>
        <dbReference type="PROSITE" id="PS50059"/>
    </source>
</evidence>
<feature type="region of interest" description="Disordered" evidence="6">
    <location>
        <begin position="1"/>
        <end position="85"/>
    </location>
</feature>
<dbReference type="Gene3D" id="3.10.50.40">
    <property type="match status" value="1"/>
</dbReference>
<dbReference type="Pfam" id="PF00254">
    <property type="entry name" value="FKBP_C"/>
    <property type="match status" value="1"/>
</dbReference>
<feature type="compositionally biased region" description="Basic and acidic residues" evidence="6">
    <location>
        <begin position="7"/>
        <end position="28"/>
    </location>
</feature>
<evidence type="ECO:0000256" key="6">
    <source>
        <dbReference type="SAM" id="MobiDB-lite"/>
    </source>
</evidence>
<dbReference type="EMBL" id="JBGBPQ010000004">
    <property type="protein sequence ID" value="KAL1525075.1"/>
    <property type="molecule type" value="Genomic_DNA"/>
</dbReference>
<evidence type="ECO:0000256" key="2">
    <source>
        <dbReference type="ARBA" id="ARBA00013194"/>
    </source>
</evidence>